<sequence>MLRLESFVIFAFASVALANDDCVEGAQTWVNCDGYKQCLDGKVRDFICNPGYQVHKALNGHLACKHPHQDHTSEDFGECFQHECRNNDPDYVIPIDCDHFFGCLHHQKVRKSCPAGKVHDGVSPYCVSPDSLQSSHKCYSSACTEGTVYPVDCDSFRSCIGGKMRSVFCKPGLVHDTQSNKCTEINQLPAGHKCRPAPTTTAESARPTLPPLCVEGTIRPLTCGSFEICADGLFRQVYCAPGLVHVGSQAECVNQETLLCGTKCAASCPVEVCEIGEVLHIDCNSFYLCVDNEWRATYCSPGDVHAIPDQAQCVDQSSLQCDSFCAAACPVNPVVDICERGAIQQIDCSSFNYCLGDRWVTKYCDDGLVLADPNKAQCVPKKKVPCGSPCGADCCLSGAIIPLDCRSFKLCVNGKWKNSSCNDGLVHSDPLVAQCFSPNVLQCGSRCAPECTTPAITTTAAITTTSTAAPTTLSSIDVVVVTEAEPEEDMLGHYVHIESISCVKYLYCYGHSHSNDPSQHRCDEIDCNPGFVHLVGHQVGCIPQEFIDCKHECGPACPPPIVC</sequence>
<evidence type="ECO:0000256" key="3">
    <source>
        <dbReference type="ARBA" id="ARBA00023024"/>
    </source>
</evidence>
<name>E4X713_OIKDI</name>
<dbReference type="EC" id="3.2.1.14" evidence="2"/>
<dbReference type="InterPro" id="IPR036508">
    <property type="entry name" value="Chitin-bd_dom_sf"/>
</dbReference>
<evidence type="ECO:0000313" key="6">
    <source>
        <dbReference type="EMBL" id="CBY08053.1"/>
    </source>
</evidence>
<evidence type="ECO:0000256" key="4">
    <source>
        <dbReference type="SAM" id="SignalP"/>
    </source>
</evidence>
<dbReference type="AlphaFoldDB" id="E4X713"/>
<feature type="domain" description="Chitin-binding type-2" evidence="5">
    <location>
        <begin position="81"/>
        <end position="140"/>
    </location>
</feature>
<evidence type="ECO:0000256" key="1">
    <source>
        <dbReference type="ARBA" id="ARBA00000822"/>
    </source>
</evidence>
<dbReference type="Proteomes" id="UP000001307">
    <property type="component" value="Unassembled WGS sequence"/>
</dbReference>
<dbReference type="GO" id="GO:0008843">
    <property type="term" value="F:endochitinase activity"/>
    <property type="evidence" value="ECO:0007669"/>
    <property type="project" value="UniProtKB-EC"/>
</dbReference>
<feature type="domain" description="Chitin-binding type-2" evidence="5">
    <location>
        <begin position="335"/>
        <end position="388"/>
    </location>
</feature>
<keyword evidence="3" id="KW-0624">Polysaccharide degradation</keyword>
<evidence type="ECO:0000313" key="7">
    <source>
        <dbReference type="Proteomes" id="UP000001307"/>
    </source>
</evidence>
<gene>
    <name evidence="6" type="ORF">GSOID_T00003424001</name>
</gene>
<keyword evidence="4" id="KW-0732">Signal</keyword>
<comment type="catalytic activity">
    <reaction evidence="1">
        <text>Random endo-hydrolysis of N-acetyl-beta-D-glucosaminide (1-&gt;4)-beta-linkages in chitin and chitodextrins.</text>
        <dbReference type="EC" id="3.2.1.14"/>
    </reaction>
</comment>
<dbReference type="OrthoDB" id="6020543at2759"/>
<organism evidence="6">
    <name type="scientific">Oikopleura dioica</name>
    <name type="common">Tunicate</name>
    <dbReference type="NCBI Taxonomy" id="34765"/>
    <lineage>
        <taxon>Eukaryota</taxon>
        <taxon>Metazoa</taxon>
        <taxon>Chordata</taxon>
        <taxon>Tunicata</taxon>
        <taxon>Appendicularia</taxon>
        <taxon>Copelata</taxon>
        <taxon>Oikopleuridae</taxon>
        <taxon>Oikopleura</taxon>
    </lineage>
</organism>
<reference evidence="6" key="1">
    <citation type="journal article" date="2010" name="Science">
        <title>Plasticity of animal genome architecture unmasked by rapid evolution of a pelagic tunicate.</title>
        <authorList>
            <person name="Denoeud F."/>
            <person name="Henriet S."/>
            <person name="Mungpakdee S."/>
            <person name="Aury J.M."/>
            <person name="Da Silva C."/>
            <person name="Brinkmann H."/>
            <person name="Mikhaleva J."/>
            <person name="Olsen L.C."/>
            <person name="Jubin C."/>
            <person name="Canestro C."/>
            <person name="Bouquet J.M."/>
            <person name="Danks G."/>
            <person name="Poulain J."/>
            <person name="Campsteijn C."/>
            <person name="Adamski M."/>
            <person name="Cross I."/>
            <person name="Yadetie F."/>
            <person name="Muffato M."/>
            <person name="Louis A."/>
            <person name="Butcher S."/>
            <person name="Tsagkogeorga G."/>
            <person name="Konrad A."/>
            <person name="Singh S."/>
            <person name="Jensen M.F."/>
            <person name="Cong E.H."/>
            <person name="Eikeseth-Otteraa H."/>
            <person name="Noel B."/>
            <person name="Anthouard V."/>
            <person name="Porcel B.M."/>
            <person name="Kachouri-Lafond R."/>
            <person name="Nishino A."/>
            <person name="Ugolini M."/>
            <person name="Chourrout P."/>
            <person name="Nishida H."/>
            <person name="Aasland R."/>
            <person name="Huzurbazar S."/>
            <person name="Westhof E."/>
            <person name="Delsuc F."/>
            <person name="Lehrach H."/>
            <person name="Reinhardt R."/>
            <person name="Weissenbach J."/>
            <person name="Roy S.W."/>
            <person name="Artiguenave F."/>
            <person name="Postlethwait J.H."/>
            <person name="Manak J.R."/>
            <person name="Thompson E.M."/>
            <person name="Jaillon O."/>
            <person name="Du Pasquier L."/>
            <person name="Boudinot P."/>
            <person name="Liberles D.A."/>
            <person name="Volff J.N."/>
            <person name="Philippe H."/>
            <person name="Lenhard B."/>
            <person name="Roest Crollius H."/>
            <person name="Wincker P."/>
            <person name="Chourrout D."/>
        </authorList>
    </citation>
    <scope>NUCLEOTIDE SEQUENCE [LARGE SCALE GENOMIC DNA]</scope>
</reference>
<feature type="signal peptide" evidence="4">
    <location>
        <begin position="1"/>
        <end position="18"/>
    </location>
</feature>
<dbReference type="GO" id="GO:0006032">
    <property type="term" value="P:chitin catabolic process"/>
    <property type="evidence" value="ECO:0007669"/>
    <property type="project" value="UniProtKB-KW"/>
</dbReference>
<evidence type="ECO:0000256" key="2">
    <source>
        <dbReference type="ARBA" id="ARBA00012729"/>
    </source>
</evidence>
<dbReference type="InterPro" id="IPR002557">
    <property type="entry name" value="Chitin-bd_dom"/>
</dbReference>
<keyword evidence="3" id="KW-0146">Chitin degradation</keyword>
<dbReference type="EMBL" id="FN653027">
    <property type="protein sequence ID" value="CBY08053.1"/>
    <property type="molecule type" value="Genomic_DNA"/>
</dbReference>
<evidence type="ECO:0000259" key="5">
    <source>
        <dbReference type="PROSITE" id="PS50940"/>
    </source>
</evidence>
<dbReference type="SUPFAM" id="SSF57625">
    <property type="entry name" value="Invertebrate chitin-binding proteins"/>
    <property type="match status" value="2"/>
</dbReference>
<dbReference type="SMART" id="SM00494">
    <property type="entry name" value="ChtBD2"/>
    <property type="match status" value="6"/>
</dbReference>
<keyword evidence="3" id="KW-0119">Carbohydrate metabolism</keyword>
<proteinExistence type="predicted"/>
<dbReference type="GO" id="GO:0008061">
    <property type="term" value="F:chitin binding"/>
    <property type="evidence" value="ECO:0007669"/>
    <property type="project" value="InterPro"/>
</dbReference>
<feature type="chain" id="PRO_5003192366" description="chitinase" evidence="4">
    <location>
        <begin position="19"/>
        <end position="563"/>
    </location>
</feature>
<feature type="domain" description="Chitin-binding type-2" evidence="5">
    <location>
        <begin position="270"/>
        <end position="323"/>
    </location>
</feature>
<dbReference type="Pfam" id="PF01607">
    <property type="entry name" value="CBM_14"/>
    <property type="match status" value="1"/>
</dbReference>
<protein>
    <recommendedName>
        <fullName evidence="2">chitinase</fullName>
        <ecNumber evidence="2">3.2.1.14</ecNumber>
    </recommendedName>
</protein>
<dbReference type="InParanoid" id="E4X713"/>
<accession>E4X713</accession>
<dbReference type="GO" id="GO:0005576">
    <property type="term" value="C:extracellular region"/>
    <property type="evidence" value="ECO:0007669"/>
    <property type="project" value="InterPro"/>
</dbReference>
<dbReference type="PROSITE" id="PS50940">
    <property type="entry name" value="CHIT_BIND_II"/>
    <property type="match status" value="3"/>
</dbReference>
<keyword evidence="7" id="KW-1185">Reference proteome</keyword>